<accession>A0A1Y1RMB3</accession>
<proteinExistence type="predicted"/>
<dbReference type="RefSeq" id="WP_083093553.1">
    <property type="nucleotide sequence ID" value="NZ_LXWF01000043.1"/>
</dbReference>
<dbReference type="CDD" id="cd00093">
    <property type="entry name" value="HTH_XRE"/>
    <property type="match status" value="1"/>
</dbReference>
<keyword evidence="3" id="KW-0804">Transcription</keyword>
<evidence type="ECO:0000256" key="2">
    <source>
        <dbReference type="ARBA" id="ARBA00023125"/>
    </source>
</evidence>
<dbReference type="AlphaFoldDB" id="A0A1Y1RMB3"/>
<evidence type="ECO:0000256" key="3">
    <source>
        <dbReference type="ARBA" id="ARBA00023163"/>
    </source>
</evidence>
<dbReference type="Proteomes" id="UP000192359">
    <property type="component" value="Unassembled WGS sequence"/>
</dbReference>
<evidence type="ECO:0000259" key="4">
    <source>
        <dbReference type="PROSITE" id="PS50943"/>
    </source>
</evidence>
<evidence type="ECO:0000256" key="1">
    <source>
        <dbReference type="ARBA" id="ARBA00023015"/>
    </source>
</evidence>
<name>A0A1Y1RMB3_9MICC</name>
<evidence type="ECO:0000313" key="5">
    <source>
        <dbReference type="EMBL" id="ORC15571.1"/>
    </source>
</evidence>
<dbReference type="Pfam" id="PF01381">
    <property type="entry name" value="HTH_3"/>
    <property type="match status" value="1"/>
</dbReference>
<feature type="domain" description="HTH cro/C1-type" evidence="4">
    <location>
        <begin position="43"/>
        <end position="97"/>
    </location>
</feature>
<dbReference type="PROSITE" id="PS50943">
    <property type="entry name" value="HTH_CROC1"/>
    <property type="match status" value="1"/>
</dbReference>
<protein>
    <submittedName>
        <fullName evidence="5">XRE family transcriptional regulator</fullName>
    </submittedName>
</protein>
<keyword evidence="1" id="KW-0805">Transcription regulation</keyword>
<dbReference type="OrthoDB" id="3188736at2"/>
<keyword evidence="6" id="KW-1185">Reference proteome</keyword>
<comment type="caution">
    <text evidence="5">The sequence shown here is derived from an EMBL/GenBank/DDBJ whole genome shotgun (WGS) entry which is preliminary data.</text>
</comment>
<reference evidence="5 6" key="1">
    <citation type="submission" date="2016-05" db="EMBL/GenBank/DDBJ databases">
        <title>Draft genome sequence of a porcine commensal Rothia nasimurium.</title>
        <authorList>
            <person name="Gaiser R.A."/>
            <person name="Van Baarlen P."/>
            <person name="Wells J.M."/>
        </authorList>
    </citation>
    <scope>NUCLEOTIDE SEQUENCE [LARGE SCALE GENOMIC DNA]</scope>
    <source>
        <strain evidence="5 6">PT-32</strain>
    </source>
</reference>
<dbReference type="FunFam" id="1.10.260.40:FF:000032">
    <property type="entry name" value="Transcriptional regulator ClgR"/>
    <property type="match status" value="1"/>
</dbReference>
<gene>
    <name evidence="5" type="ORF">A7979_07540</name>
</gene>
<dbReference type="SUPFAM" id="SSF47413">
    <property type="entry name" value="lambda repressor-like DNA-binding domains"/>
    <property type="match status" value="1"/>
</dbReference>
<dbReference type="InterPro" id="IPR001387">
    <property type="entry name" value="Cro/C1-type_HTH"/>
</dbReference>
<dbReference type="EMBL" id="LXWF01000043">
    <property type="protein sequence ID" value="ORC15571.1"/>
    <property type="molecule type" value="Genomic_DNA"/>
</dbReference>
<keyword evidence="2" id="KW-0238">DNA-binding</keyword>
<dbReference type="InterPro" id="IPR010982">
    <property type="entry name" value="Lambda_DNA-bd_dom_sf"/>
</dbReference>
<organism evidence="5 6">
    <name type="scientific">Rothia nasimurium</name>
    <dbReference type="NCBI Taxonomy" id="85336"/>
    <lineage>
        <taxon>Bacteria</taxon>
        <taxon>Bacillati</taxon>
        <taxon>Actinomycetota</taxon>
        <taxon>Actinomycetes</taxon>
        <taxon>Micrococcales</taxon>
        <taxon>Micrococcaceae</taxon>
        <taxon>Rothia</taxon>
    </lineage>
</organism>
<dbReference type="SMART" id="SM00530">
    <property type="entry name" value="HTH_XRE"/>
    <property type="match status" value="1"/>
</dbReference>
<sequence length="149" mass="16325">MTKQPVSVNGVVRWKDVGQTENAAPAQDTGKVLLLRHAIGEVLRSVRQRQGRTLREVSHSARVSLGYLSEVERGQKEASSELLASICQALKISLSAMLAEVAHRMAVEEGFSVPDTVPAEFSEQFKREYGIAATSSRDIPPVERPLATR</sequence>
<dbReference type="GO" id="GO:0003677">
    <property type="term" value="F:DNA binding"/>
    <property type="evidence" value="ECO:0007669"/>
    <property type="project" value="UniProtKB-KW"/>
</dbReference>
<dbReference type="Gene3D" id="1.10.260.40">
    <property type="entry name" value="lambda repressor-like DNA-binding domains"/>
    <property type="match status" value="1"/>
</dbReference>
<evidence type="ECO:0000313" key="6">
    <source>
        <dbReference type="Proteomes" id="UP000192359"/>
    </source>
</evidence>